<evidence type="ECO:0000313" key="3">
    <source>
        <dbReference type="Proteomes" id="UP000499080"/>
    </source>
</evidence>
<evidence type="ECO:0000256" key="1">
    <source>
        <dbReference type="SAM" id="MobiDB-lite"/>
    </source>
</evidence>
<comment type="caution">
    <text evidence="2">The sequence shown here is derived from an EMBL/GenBank/DDBJ whole genome shotgun (WGS) entry which is preliminary data.</text>
</comment>
<feature type="compositionally biased region" description="Basic and acidic residues" evidence="1">
    <location>
        <begin position="65"/>
        <end position="76"/>
    </location>
</feature>
<feature type="region of interest" description="Disordered" evidence="1">
    <location>
        <begin position="65"/>
        <end position="112"/>
    </location>
</feature>
<dbReference type="Proteomes" id="UP000499080">
    <property type="component" value="Unassembled WGS sequence"/>
</dbReference>
<dbReference type="EMBL" id="BGPR01038164">
    <property type="protein sequence ID" value="GBO13961.1"/>
    <property type="molecule type" value="Genomic_DNA"/>
</dbReference>
<reference evidence="2 3" key="1">
    <citation type="journal article" date="2019" name="Sci. Rep.">
        <title>Orb-weaving spider Araneus ventricosus genome elucidates the spidroin gene catalogue.</title>
        <authorList>
            <person name="Kono N."/>
            <person name="Nakamura H."/>
            <person name="Ohtoshi R."/>
            <person name="Moran D.A.P."/>
            <person name="Shinohara A."/>
            <person name="Yoshida Y."/>
            <person name="Fujiwara M."/>
            <person name="Mori M."/>
            <person name="Tomita M."/>
            <person name="Arakawa K."/>
        </authorList>
    </citation>
    <scope>NUCLEOTIDE SEQUENCE [LARGE SCALE GENOMIC DNA]</scope>
</reference>
<keyword evidence="3" id="KW-1185">Reference proteome</keyword>
<evidence type="ECO:0000313" key="2">
    <source>
        <dbReference type="EMBL" id="GBO13961.1"/>
    </source>
</evidence>
<proteinExistence type="predicted"/>
<accession>A0A4Y2UP85</accession>
<sequence length="112" mass="12697">MNAVSIPGSEEFEVLSPSCIEIVQGVERFDDKRFTGQAARRKFAKLRVVGKAHLLQFRLTTVRFPSREQRPHEKKSASPFDIGGKQQELHLDIANETGARERTSHRGPPQCR</sequence>
<name>A0A4Y2UP85_ARAVE</name>
<dbReference type="AlphaFoldDB" id="A0A4Y2UP85"/>
<organism evidence="2 3">
    <name type="scientific">Araneus ventricosus</name>
    <name type="common">Orbweaver spider</name>
    <name type="synonym">Epeira ventricosa</name>
    <dbReference type="NCBI Taxonomy" id="182803"/>
    <lineage>
        <taxon>Eukaryota</taxon>
        <taxon>Metazoa</taxon>
        <taxon>Ecdysozoa</taxon>
        <taxon>Arthropoda</taxon>
        <taxon>Chelicerata</taxon>
        <taxon>Arachnida</taxon>
        <taxon>Araneae</taxon>
        <taxon>Araneomorphae</taxon>
        <taxon>Entelegynae</taxon>
        <taxon>Araneoidea</taxon>
        <taxon>Araneidae</taxon>
        <taxon>Araneus</taxon>
    </lineage>
</organism>
<gene>
    <name evidence="2" type="ORF">AVEN_107644_1</name>
</gene>
<feature type="compositionally biased region" description="Basic and acidic residues" evidence="1">
    <location>
        <begin position="87"/>
        <end position="104"/>
    </location>
</feature>
<protein>
    <submittedName>
        <fullName evidence="2">Uncharacterized protein</fullName>
    </submittedName>
</protein>